<dbReference type="SUPFAM" id="SSF88659">
    <property type="entry name" value="Sigma3 and sigma4 domains of RNA polymerase sigma factors"/>
    <property type="match status" value="1"/>
</dbReference>
<name>A0A1H7VF00_9FLAO</name>
<dbReference type="AlphaFoldDB" id="A0A1H7VF00"/>
<dbReference type="SUPFAM" id="SSF88946">
    <property type="entry name" value="Sigma2 domain of RNA polymerase sigma factors"/>
    <property type="match status" value="1"/>
</dbReference>
<dbReference type="RefSeq" id="WP_091626373.1">
    <property type="nucleotide sequence ID" value="NZ_FNZN01000009.1"/>
</dbReference>
<dbReference type="InterPro" id="IPR013325">
    <property type="entry name" value="RNA_pol_sigma_r2"/>
</dbReference>
<dbReference type="Pfam" id="PF08281">
    <property type="entry name" value="Sigma70_r4_2"/>
    <property type="match status" value="1"/>
</dbReference>
<reference evidence="9" key="1">
    <citation type="submission" date="2016-10" db="EMBL/GenBank/DDBJ databases">
        <authorList>
            <person name="Varghese N."/>
            <person name="Submissions S."/>
        </authorList>
    </citation>
    <scope>NUCLEOTIDE SEQUENCE [LARGE SCALE GENOMIC DNA]</scope>
    <source>
        <strain evidence="9">DSM 16471</strain>
    </source>
</reference>
<keyword evidence="2" id="KW-0805">Transcription regulation</keyword>
<dbReference type="GO" id="GO:0016987">
    <property type="term" value="F:sigma factor activity"/>
    <property type="evidence" value="ECO:0007669"/>
    <property type="project" value="UniProtKB-KW"/>
</dbReference>
<dbReference type="GO" id="GO:0003677">
    <property type="term" value="F:DNA binding"/>
    <property type="evidence" value="ECO:0007669"/>
    <property type="project" value="UniProtKB-KW"/>
</dbReference>
<dbReference type="EMBL" id="FNZN01000009">
    <property type="protein sequence ID" value="SEM07826.1"/>
    <property type="molecule type" value="Genomic_DNA"/>
</dbReference>
<keyword evidence="5" id="KW-0804">Transcription</keyword>
<proteinExistence type="inferred from homology"/>
<protein>
    <submittedName>
        <fullName evidence="8">RNA polymerase sigma-70 factor, ECF subfamily</fullName>
    </submittedName>
</protein>
<evidence type="ECO:0000259" key="6">
    <source>
        <dbReference type="Pfam" id="PF04542"/>
    </source>
</evidence>
<dbReference type="InterPro" id="IPR013324">
    <property type="entry name" value="RNA_pol_sigma_r3/r4-like"/>
</dbReference>
<dbReference type="PANTHER" id="PTHR43133:SF8">
    <property type="entry name" value="RNA POLYMERASE SIGMA FACTOR HI_1459-RELATED"/>
    <property type="match status" value="1"/>
</dbReference>
<dbReference type="OrthoDB" id="1027298at2"/>
<evidence type="ECO:0000313" key="9">
    <source>
        <dbReference type="Proteomes" id="UP000198990"/>
    </source>
</evidence>
<evidence type="ECO:0000256" key="5">
    <source>
        <dbReference type="ARBA" id="ARBA00023163"/>
    </source>
</evidence>
<evidence type="ECO:0000313" key="8">
    <source>
        <dbReference type="EMBL" id="SEM07826.1"/>
    </source>
</evidence>
<dbReference type="Pfam" id="PF04542">
    <property type="entry name" value="Sigma70_r2"/>
    <property type="match status" value="1"/>
</dbReference>
<dbReference type="Gene3D" id="1.10.10.10">
    <property type="entry name" value="Winged helix-like DNA-binding domain superfamily/Winged helix DNA-binding domain"/>
    <property type="match status" value="1"/>
</dbReference>
<evidence type="ECO:0000259" key="7">
    <source>
        <dbReference type="Pfam" id="PF08281"/>
    </source>
</evidence>
<evidence type="ECO:0000256" key="1">
    <source>
        <dbReference type="ARBA" id="ARBA00010641"/>
    </source>
</evidence>
<dbReference type="InterPro" id="IPR013249">
    <property type="entry name" value="RNA_pol_sigma70_r4_t2"/>
</dbReference>
<dbReference type="Gene3D" id="1.10.1740.10">
    <property type="match status" value="1"/>
</dbReference>
<gene>
    <name evidence="8" type="ORF">SAMN04488008_10910</name>
</gene>
<feature type="domain" description="RNA polymerase sigma factor 70 region 4 type 2" evidence="7">
    <location>
        <begin position="149"/>
        <end position="199"/>
    </location>
</feature>
<dbReference type="STRING" id="228957.SAMN04488008_10910"/>
<comment type="similarity">
    <text evidence="1">Belongs to the sigma-70 factor family. ECF subfamily.</text>
</comment>
<evidence type="ECO:0000256" key="2">
    <source>
        <dbReference type="ARBA" id="ARBA00023015"/>
    </source>
</evidence>
<dbReference type="InterPro" id="IPR014284">
    <property type="entry name" value="RNA_pol_sigma-70_dom"/>
</dbReference>
<feature type="domain" description="RNA polymerase sigma-70 region 2" evidence="6">
    <location>
        <begin position="50"/>
        <end position="116"/>
    </location>
</feature>
<accession>A0A1H7VF00</accession>
<dbReference type="PANTHER" id="PTHR43133">
    <property type="entry name" value="RNA POLYMERASE ECF-TYPE SIGMA FACTO"/>
    <property type="match status" value="1"/>
</dbReference>
<dbReference type="Proteomes" id="UP000198990">
    <property type="component" value="Unassembled WGS sequence"/>
</dbReference>
<dbReference type="InterPro" id="IPR007627">
    <property type="entry name" value="RNA_pol_sigma70_r2"/>
</dbReference>
<sequence length="208" mass="23998">MTFLKKLCFIIIGSEFSKSSSSNTVHDKYTDAELIEQIVKNKDALLFGELYDRYSKLVYNKCLGFAKSNSEAEDLTQDIFLMLFVKLGSFKGTSKFSTWLYSFTYNFCVNYVNRNKERKINDNSVKFDSQEEVPVEVTDNLLLQMQVDKLKKALELIAPEDKTLLLLKYQDGASIKELEDVLEMKSSAIKMRLKRAKAKVVEMYKTIP</sequence>
<dbReference type="GO" id="GO:0006352">
    <property type="term" value="P:DNA-templated transcription initiation"/>
    <property type="evidence" value="ECO:0007669"/>
    <property type="project" value="InterPro"/>
</dbReference>
<evidence type="ECO:0000256" key="4">
    <source>
        <dbReference type="ARBA" id="ARBA00023125"/>
    </source>
</evidence>
<keyword evidence="9" id="KW-1185">Reference proteome</keyword>
<evidence type="ECO:0000256" key="3">
    <source>
        <dbReference type="ARBA" id="ARBA00023082"/>
    </source>
</evidence>
<organism evidence="8 9">
    <name type="scientific">Maribacter orientalis</name>
    <dbReference type="NCBI Taxonomy" id="228957"/>
    <lineage>
        <taxon>Bacteria</taxon>
        <taxon>Pseudomonadati</taxon>
        <taxon>Bacteroidota</taxon>
        <taxon>Flavobacteriia</taxon>
        <taxon>Flavobacteriales</taxon>
        <taxon>Flavobacteriaceae</taxon>
        <taxon>Maribacter</taxon>
    </lineage>
</organism>
<keyword evidence="4" id="KW-0238">DNA-binding</keyword>
<dbReference type="InterPro" id="IPR039425">
    <property type="entry name" value="RNA_pol_sigma-70-like"/>
</dbReference>
<dbReference type="NCBIfam" id="TIGR02937">
    <property type="entry name" value="sigma70-ECF"/>
    <property type="match status" value="1"/>
</dbReference>
<keyword evidence="3" id="KW-0731">Sigma factor</keyword>
<dbReference type="InterPro" id="IPR036388">
    <property type="entry name" value="WH-like_DNA-bd_sf"/>
</dbReference>